<evidence type="ECO:0000313" key="2">
    <source>
        <dbReference type="Proteomes" id="UP000276834"/>
    </source>
</evidence>
<proteinExistence type="predicted"/>
<dbReference type="AlphaFoldDB" id="A0A3L8SB56"/>
<dbReference type="Proteomes" id="UP000276834">
    <property type="component" value="Unassembled WGS sequence"/>
</dbReference>
<reference evidence="1 2" key="1">
    <citation type="journal article" date="2018" name="Proc. R. Soc. B">
        <title>A non-coding region near Follistatin controls head colour polymorphism in the Gouldian finch.</title>
        <authorList>
            <person name="Toomey M.B."/>
            <person name="Marques C.I."/>
            <person name="Andrade P."/>
            <person name="Araujo P.M."/>
            <person name="Sabatino S."/>
            <person name="Gazda M.A."/>
            <person name="Afonso S."/>
            <person name="Lopes R.J."/>
            <person name="Corbo J.C."/>
            <person name="Carneiro M."/>
        </authorList>
    </citation>
    <scope>NUCLEOTIDE SEQUENCE [LARGE SCALE GENOMIC DNA]</scope>
    <source>
        <strain evidence="1">Red01</strain>
        <tissue evidence="1">Muscle</tissue>
    </source>
</reference>
<gene>
    <name evidence="1" type="ORF">DV515_00010020</name>
</gene>
<protein>
    <submittedName>
        <fullName evidence="1">Uncharacterized protein</fullName>
    </submittedName>
</protein>
<sequence length="115" mass="12704">GAAGRQRGRLRLHPGWRRPWLLQQSVILPWEPAEPVAVTGGLPQGCWRKYRSSGCPNSCGVSANIGASPPSIKYQLTGVVQLCVQRERQFHGEVSRLPSRRMLGDRALSPMALTF</sequence>
<organism evidence="1 2">
    <name type="scientific">Chloebia gouldiae</name>
    <name type="common">Gouldian finch</name>
    <name type="synonym">Erythrura gouldiae</name>
    <dbReference type="NCBI Taxonomy" id="44316"/>
    <lineage>
        <taxon>Eukaryota</taxon>
        <taxon>Metazoa</taxon>
        <taxon>Chordata</taxon>
        <taxon>Craniata</taxon>
        <taxon>Vertebrata</taxon>
        <taxon>Euteleostomi</taxon>
        <taxon>Archelosauria</taxon>
        <taxon>Archosauria</taxon>
        <taxon>Dinosauria</taxon>
        <taxon>Saurischia</taxon>
        <taxon>Theropoda</taxon>
        <taxon>Coelurosauria</taxon>
        <taxon>Aves</taxon>
        <taxon>Neognathae</taxon>
        <taxon>Neoaves</taxon>
        <taxon>Telluraves</taxon>
        <taxon>Australaves</taxon>
        <taxon>Passeriformes</taxon>
        <taxon>Passeroidea</taxon>
        <taxon>Passeridae</taxon>
        <taxon>Chloebia</taxon>
    </lineage>
</organism>
<name>A0A3L8SB56_CHLGU</name>
<feature type="non-terminal residue" evidence="1">
    <location>
        <position position="1"/>
    </location>
</feature>
<dbReference type="EMBL" id="QUSF01000033">
    <property type="protein sequence ID" value="RLV99201.1"/>
    <property type="molecule type" value="Genomic_DNA"/>
</dbReference>
<keyword evidence="2" id="KW-1185">Reference proteome</keyword>
<comment type="caution">
    <text evidence="1">The sequence shown here is derived from an EMBL/GenBank/DDBJ whole genome shotgun (WGS) entry which is preliminary data.</text>
</comment>
<accession>A0A3L8SB56</accession>
<evidence type="ECO:0000313" key="1">
    <source>
        <dbReference type="EMBL" id="RLV99201.1"/>
    </source>
</evidence>